<protein>
    <submittedName>
        <fullName evidence="2">Uncharacterized protein</fullName>
    </submittedName>
</protein>
<comment type="caution">
    <text evidence="2">The sequence shown here is derived from an EMBL/GenBank/DDBJ whole genome shotgun (WGS) entry which is preliminary data.</text>
</comment>
<dbReference type="EMBL" id="BNBO01000002">
    <property type="protein sequence ID" value="GHH61104.1"/>
    <property type="molecule type" value="Genomic_DNA"/>
</dbReference>
<dbReference type="Proteomes" id="UP000617734">
    <property type="component" value="Unassembled WGS sequence"/>
</dbReference>
<accession>A0A919FDB0</accession>
<organism evidence="2 3">
    <name type="scientific">Kitasatospora indigofera</name>
    <dbReference type="NCBI Taxonomy" id="67307"/>
    <lineage>
        <taxon>Bacteria</taxon>
        <taxon>Bacillati</taxon>
        <taxon>Actinomycetota</taxon>
        <taxon>Actinomycetes</taxon>
        <taxon>Kitasatosporales</taxon>
        <taxon>Streptomycetaceae</taxon>
        <taxon>Kitasatospora</taxon>
    </lineage>
</organism>
<feature type="compositionally biased region" description="Basic and acidic residues" evidence="1">
    <location>
        <begin position="7"/>
        <end position="16"/>
    </location>
</feature>
<evidence type="ECO:0000313" key="3">
    <source>
        <dbReference type="Proteomes" id="UP000617734"/>
    </source>
</evidence>
<gene>
    <name evidence="2" type="ORF">GCM10018781_06960</name>
</gene>
<evidence type="ECO:0000313" key="2">
    <source>
        <dbReference type="EMBL" id="GHH61104.1"/>
    </source>
</evidence>
<evidence type="ECO:0000256" key="1">
    <source>
        <dbReference type="SAM" id="MobiDB-lite"/>
    </source>
</evidence>
<feature type="compositionally biased region" description="Basic and acidic residues" evidence="1">
    <location>
        <begin position="59"/>
        <end position="71"/>
    </location>
</feature>
<reference evidence="2" key="1">
    <citation type="journal article" date="2014" name="Int. J. Syst. Evol. Microbiol.">
        <title>Complete genome sequence of Corynebacterium casei LMG S-19264T (=DSM 44701T), isolated from a smear-ripened cheese.</title>
        <authorList>
            <consortium name="US DOE Joint Genome Institute (JGI-PGF)"/>
            <person name="Walter F."/>
            <person name="Albersmeier A."/>
            <person name="Kalinowski J."/>
            <person name="Ruckert C."/>
        </authorList>
    </citation>
    <scope>NUCLEOTIDE SEQUENCE</scope>
    <source>
        <strain evidence="2">JCM 4646</strain>
    </source>
</reference>
<dbReference type="AlphaFoldDB" id="A0A919FDB0"/>
<proteinExistence type="predicted"/>
<name>A0A919FDB0_9ACTN</name>
<reference evidence="2" key="2">
    <citation type="submission" date="2020-09" db="EMBL/GenBank/DDBJ databases">
        <authorList>
            <person name="Sun Q."/>
            <person name="Ohkuma M."/>
        </authorList>
    </citation>
    <scope>NUCLEOTIDE SEQUENCE</scope>
    <source>
        <strain evidence="2">JCM 4646</strain>
    </source>
</reference>
<keyword evidence="3" id="KW-1185">Reference proteome</keyword>
<sequence>MESGAVPKEEIRDAGRENPTPPPRQTPGATPPSAGYRPAPRLSRFDDDAGPHPAPDNGGPHRRDPRGDVPP</sequence>
<feature type="region of interest" description="Disordered" evidence="1">
    <location>
        <begin position="1"/>
        <end position="71"/>
    </location>
</feature>